<accession>A0ABS0CZD3</accession>
<comment type="caution">
    <text evidence="2">The sequence shown here is derived from an EMBL/GenBank/DDBJ whole genome shotgun (WGS) entry which is preliminary data.</text>
</comment>
<keyword evidence="3" id="KW-1185">Reference proteome</keyword>
<feature type="signal peptide" evidence="1">
    <location>
        <begin position="1"/>
        <end position="30"/>
    </location>
</feature>
<organism evidence="2 3">
    <name type="scientific">Nocardia amamiensis</name>
    <dbReference type="NCBI Taxonomy" id="404578"/>
    <lineage>
        <taxon>Bacteria</taxon>
        <taxon>Bacillati</taxon>
        <taxon>Actinomycetota</taxon>
        <taxon>Actinomycetes</taxon>
        <taxon>Mycobacteriales</taxon>
        <taxon>Nocardiaceae</taxon>
        <taxon>Nocardia</taxon>
    </lineage>
</organism>
<keyword evidence="1" id="KW-0732">Signal</keyword>
<dbReference type="InterPro" id="IPR024520">
    <property type="entry name" value="DUF3558"/>
</dbReference>
<dbReference type="EMBL" id="JADLQX010000034">
    <property type="protein sequence ID" value="MBF6301960.1"/>
    <property type="molecule type" value="Genomic_DNA"/>
</dbReference>
<proteinExistence type="predicted"/>
<dbReference type="PROSITE" id="PS51257">
    <property type="entry name" value="PROKAR_LIPOPROTEIN"/>
    <property type="match status" value="1"/>
</dbReference>
<evidence type="ECO:0000313" key="3">
    <source>
        <dbReference type="Proteomes" id="UP000702209"/>
    </source>
</evidence>
<feature type="chain" id="PRO_5045755078" evidence="1">
    <location>
        <begin position="31"/>
        <end position="193"/>
    </location>
</feature>
<dbReference type="Proteomes" id="UP000702209">
    <property type="component" value="Unassembled WGS sequence"/>
</dbReference>
<dbReference type="Pfam" id="PF12079">
    <property type="entry name" value="DUF3558"/>
    <property type="match status" value="1"/>
</dbReference>
<dbReference type="RefSeq" id="WP_195133164.1">
    <property type="nucleotide sequence ID" value="NZ_JADLQX010000034.1"/>
</dbReference>
<evidence type="ECO:0000313" key="2">
    <source>
        <dbReference type="EMBL" id="MBF6301960.1"/>
    </source>
</evidence>
<name>A0ABS0CZD3_9NOCA</name>
<reference evidence="2 3" key="1">
    <citation type="submission" date="2020-10" db="EMBL/GenBank/DDBJ databases">
        <title>Identification of Nocardia species via Next-generation sequencing and recognition of intraspecies genetic diversity.</title>
        <authorList>
            <person name="Li P."/>
            <person name="Li P."/>
            <person name="Lu B."/>
        </authorList>
    </citation>
    <scope>NUCLEOTIDE SEQUENCE [LARGE SCALE GENOMIC DNA]</scope>
    <source>
        <strain evidence="2 3">BJ06-0157</strain>
    </source>
</reference>
<gene>
    <name evidence="2" type="ORF">IU459_31095</name>
</gene>
<protein>
    <submittedName>
        <fullName evidence="2">DUF3558 domain-containing protein</fullName>
    </submittedName>
</protein>
<evidence type="ECO:0000256" key="1">
    <source>
        <dbReference type="SAM" id="SignalP"/>
    </source>
</evidence>
<sequence length="193" mass="19908">MLNGLRSRRPAGRLSLGMAGLLVVVGAVTACETNGTAAGSEASPTGTSQRTTPAVQNFAELAVRPCTALDTEDTERFQVTVTGYEIPGAPNGCFWMTKDFGIGFHPHPSSDRTSLLPPKAGATQTTVDGRRAVQIRESRSDGKNGGCKTEVAVDSGGSISVEITVQAGVYGGTTLDTCAIGTDVATAILAHLR</sequence>